<keyword evidence="2" id="KW-1185">Reference proteome</keyword>
<dbReference type="Proteomes" id="UP001283361">
    <property type="component" value="Unassembled WGS sequence"/>
</dbReference>
<comment type="caution">
    <text evidence="1">The sequence shown here is derived from an EMBL/GenBank/DDBJ whole genome shotgun (WGS) entry which is preliminary data.</text>
</comment>
<organism evidence="1 2">
    <name type="scientific">Elysia crispata</name>
    <name type="common">lettuce slug</name>
    <dbReference type="NCBI Taxonomy" id="231223"/>
    <lineage>
        <taxon>Eukaryota</taxon>
        <taxon>Metazoa</taxon>
        <taxon>Spiralia</taxon>
        <taxon>Lophotrochozoa</taxon>
        <taxon>Mollusca</taxon>
        <taxon>Gastropoda</taxon>
        <taxon>Heterobranchia</taxon>
        <taxon>Euthyneura</taxon>
        <taxon>Panpulmonata</taxon>
        <taxon>Sacoglossa</taxon>
        <taxon>Placobranchoidea</taxon>
        <taxon>Plakobranchidae</taxon>
        <taxon>Elysia</taxon>
    </lineage>
</organism>
<proteinExistence type="predicted"/>
<dbReference type="EMBL" id="JAWDGP010003606">
    <property type="protein sequence ID" value="KAK3772771.1"/>
    <property type="molecule type" value="Genomic_DNA"/>
</dbReference>
<reference evidence="1" key="1">
    <citation type="journal article" date="2023" name="G3 (Bethesda)">
        <title>A reference genome for the long-term kleptoplast-retaining sea slug Elysia crispata morphotype clarki.</title>
        <authorList>
            <person name="Eastman K.E."/>
            <person name="Pendleton A.L."/>
            <person name="Shaikh M.A."/>
            <person name="Suttiyut T."/>
            <person name="Ogas R."/>
            <person name="Tomko P."/>
            <person name="Gavelis G."/>
            <person name="Widhalm J.R."/>
            <person name="Wisecaver J.H."/>
        </authorList>
    </citation>
    <scope>NUCLEOTIDE SEQUENCE</scope>
    <source>
        <strain evidence="1">ECLA1</strain>
    </source>
</reference>
<name>A0AAE1DJC3_9GAST</name>
<sequence length="111" mass="12410">MSRQTLYRQWMRGTSDVWRVSQDAGLRAQPLNWLGPSRIRRLHLAAVFPASGQVSTKLLCLRISLLPHTSLSSYGAETSRHTQTLEVPMSGEGLVRSAATRGRLTRSITYT</sequence>
<gene>
    <name evidence="1" type="ORF">RRG08_049261</name>
</gene>
<dbReference type="AlphaFoldDB" id="A0AAE1DJC3"/>
<evidence type="ECO:0000313" key="1">
    <source>
        <dbReference type="EMBL" id="KAK3772771.1"/>
    </source>
</evidence>
<evidence type="ECO:0000313" key="2">
    <source>
        <dbReference type="Proteomes" id="UP001283361"/>
    </source>
</evidence>
<protein>
    <submittedName>
        <fullName evidence="1">Uncharacterized protein</fullName>
    </submittedName>
</protein>
<accession>A0AAE1DJC3</accession>